<dbReference type="GO" id="GO:0003676">
    <property type="term" value="F:nucleic acid binding"/>
    <property type="evidence" value="ECO:0007669"/>
    <property type="project" value="InterPro"/>
</dbReference>
<comment type="caution">
    <text evidence="3">The sequence shown here is derived from an EMBL/GenBank/DDBJ whole genome shotgun (WGS) entry which is preliminary data.</text>
</comment>
<keyword evidence="1" id="KW-0862">Zinc</keyword>
<proteinExistence type="predicted"/>
<feature type="domain" description="CCHC-type" evidence="2">
    <location>
        <begin position="10"/>
        <end position="25"/>
    </location>
</feature>
<dbReference type="PROSITE" id="PS50158">
    <property type="entry name" value="ZF_CCHC"/>
    <property type="match status" value="1"/>
</dbReference>
<reference evidence="3" key="1">
    <citation type="submission" date="2020-10" db="EMBL/GenBank/DDBJ databases">
        <authorList>
            <person name="Han B."/>
            <person name="Lu T."/>
            <person name="Zhao Q."/>
            <person name="Huang X."/>
            <person name="Zhao Y."/>
        </authorList>
    </citation>
    <scope>NUCLEOTIDE SEQUENCE</scope>
</reference>
<dbReference type="InterPro" id="IPR036875">
    <property type="entry name" value="Znf_CCHC_sf"/>
</dbReference>
<dbReference type="InterPro" id="IPR001878">
    <property type="entry name" value="Znf_CCHC"/>
</dbReference>
<accession>A0A811QZZ0</accession>
<dbReference type="InterPro" id="IPR054722">
    <property type="entry name" value="PolX-like_BBD"/>
</dbReference>
<dbReference type="GO" id="GO:0008270">
    <property type="term" value="F:zinc ion binding"/>
    <property type="evidence" value="ECO:0007669"/>
    <property type="project" value="UniProtKB-KW"/>
</dbReference>
<dbReference type="OrthoDB" id="693781at2759"/>
<organism evidence="3 4">
    <name type="scientific">Miscanthus lutarioriparius</name>
    <dbReference type="NCBI Taxonomy" id="422564"/>
    <lineage>
        <taxon>Eukaryota</taxon>
        <taxon>Viridiplantae</taxon>
        <taxon>Streptophyta</taxon>
        <taxon>Embryophyta</taxon>
        <taxon>Tracheophyta</taxon>
        <taxon>Spermatophyta</taxon>
        <taxon>Magnoliopsida</taxon>
        <taxon>Liliopsida</taxon>
        <taxon>Poales</taxon>
        <taxon>Poaceae</taxon>
        <taxon>PACMAD clade</taxon>
        <taxon>Panicoideae</taxon>
        <taxon>Andropogonodae</taxon>
        <taxon>Andropogoneae</taxon>
        <taxon>Saccharinae</taxon>
        <taxon>Miscanthus</taxon>
    </lineage>
</organism>
<evidence type="ECO:0000313" key="3">
    <source>
        <dbReference type="EMBL" id="CAD6262136.1"/>
    </source>
</evidence>
<dbReference type="PANTHER" id="PTHR47592">
    <property type="entry name" value="PBF68 PROTEIN"/>
    <property type="match status" value="1"/>
</dbReference>
<dbReference type="Proteomes" id="UP000604825">
    <property type="component" value="Unassembled WGS sequence"/>
</dbReference>
<dbReference type="Gene3D" id="4.10.60.10">
    <property type="entry name" value="Zinc finger, CCHC-type"/>
    <property type="match status" value="1"/>
</dbReference>
<protein>
    <recommendedName>
        <fullName evidence="2">CCHC-type domain-containing protein</fullName>
    </recommendedName>
</protein>
<dbReference type="Pfam" id="PF22936">
    <property type="entry name" value="Pol_BBD"/>
    <property type="match status" value="1"/>
</dbReference>
<keyword evidence="1" id="KW-0479">Metal-binding</keyword>
<dbReference type="Pfam" id="PF00098">
    <property type="entry name" value="zf-CCHC"/>
    <property type="match status" value="1"/>
</dbReference>
<dbReference type="AlphaFoldDB" id="A0A811QZZ0"/>
<sequence>MGTPRRKGHCRNCGIYGHWAEDCKKPKKERREEAHHAQADADQPAILLATVNVVHVHPRDVEPCGGRSTCHVVHLDEKKVFLADRDEEKDAWVLDTGASNHMTRSREVLTSLDTSVGGTVRFGDGSLVDIEGIGSVLLQTKKNGHKVLSEVYYIPKLKSSIVSLGQLEEGGCKIVIEEGFCNVFDVERSLLARAPRVKNRLYLLKMQLAAPIV</sequence>
<keyword evidence="4" id="KW-1185">Reference proteome</keyword>
<keyword evidence="1" id="KW-0863">Zinc-finger</keyword>
<evidence type="ECO:0000256" key="1">
    <source>
        <dbReference type="PROSITE-ProRule" id="PRU00047"/>
    </source>
</evidence>
<dbReference type="SUPFAM" id="SSF57756">
    <property type="entry name" value="Retrovirus zinc finger-like domains"/>
    <property type="match status" value="1"/>
</dbReference>
<evidence type="ECO:0000259" key="2">
    <source>
        <dbReference type="PROSITE" id="PS50158"/>
    </source>
</evidence>
<dbReference type="PANTHER" id="PTHR47592:SF27">
    <property type="entry name" value="OS08G0421700 PROTEIN"/>
    <property type="match status" value="1"/>
</dbReference>
<name>A0A811QZZ0_9POAL</name>
<dbReference type="EMBL" id="CAJGYO010000012">
    <property type="protein sequence ID" value="CAD6262136.1"/>
    <property type="molecule type" value="Genomic_DNA"/>
</dbReference>
<evidence type="ECO:0000313" key="4">
    <source>
        <dbReference type="Proteomes" id="UP000604825"/>
    </source>
</evidence>
<gene>
    <name evidence="3" type="ORF">NCGR_LOCUS45516</name>
</gene>